<dbReference type="SUPFAM" id="SSF56672">
    <property type="entry name" value="DNA/RNA polymerases"/>
    <property type="match status" value="2"/>
</dbReference>
<dbReference type="PANTHER" id="PTHR10102">
    <property type="entry name" value="DNA-DIRECTED RNA POLYMERASE, MITOCHONDRIAL"/>
    <property type="match status" value="1"/>
</dbReference>
<evidence type="ECO:0000256" key="7">
    <source>
        <dbReference type="ARBA" id="ARBA00048552"/>
    </source>
</evidence>
<evidence type="ECO:0000313" key="12">
    <source>
        <dbReference type="Proteomes" id="UP000240500"/>
    </source>
</evidence>
<proteinExistence type="inferred from homology"/>
<dbReference type="InterPro" id="IPR037159">
    <property type="entry name" value="RNA_POL_N_sf"/>
</dbReference>
<dbReference type="EMBL" id="LT969574">
    <property type="protein sequence ID" value="SOV80184.1"/>
    <property type="molecule type" value="Genomic_DNA"/>
</dbReference>
<comment type="catalytic activity">
    <reaction evidence="7 8">
        <text>RNA(n) + a ribonucleoside 5'-triphosphate = RNA(n+1) + diphosphate</text>
        <dbReference type="Rhea" id="RHEA:21248"/>
        <dbReference type="Rhea" id="RHEA-COMP:14527"/>
        <dbReference type="Rhea" id="RHEA-COMP:17342"/>
        <dbReference type="ChEBI" id="CHEBI:33019"/>
        <dbReference type="ChEBI" id="CHEBI:61557"/>
        <dbReference type="ChEBI" id="CHEBI:140395"/>
        <dbReference type="EC" id="2.7.7.6"/>
    </reaction>
</comment>
<evidence type="ECO:0000256" key="1">
    <source>
        <dbReference type="ARBA" id="ARBA00009493"/>
    </source>
</evidence>
<dbReference type="GO" id="GO:0003677">
    <property type="term" value="F:DNA binding"/>
    <property type="evidence" value="ECO:0007669"/>
    <property type="project" value="InterPro"/>
</dbReference>
<gene>
    <name evidence="11" type="ORF">PRG01_1122700</name>
</gene>
<evidence type="ECO:0000259" key="10">
    <source>
        <dbReference type="SMART" id="SM01311"/>
    </source>
</evidence>
<dbReference type="Pfam" id="PF00940">
    <property type="entry name" value="RNA_pol"/>
    <property type="match status" value="1"/>
</dbReference>
<dbReference type="Pfam" id="PF14700">
    <property type="entry name" value="RPOL_N"/>
    <property type="match status" value="1"/>
</dbReference>
<dbReference type="Gene3D" id="1.10.287.280">
    <property type="match status" value="1"/>
</dbReference>
<evidence type="ECO:0000256" key="9">
    <source>
        <dbReference type="SAM" id="MobiDB-lite"/>
    </source>
</evidence>
<keyword evidence="3 8" id="KW-0240">DNA-directed RNA polymerase</keyword>
<dbReference type="PROSITE" id="PS00900">
    <property type="entry name" value="RNA_POL_PHAGE_1"/>
    <property type="match status" value="1"/>
</dbReference>
<keyword evidence="6 8" id="KW-0804">Transcription</keyword>
<evidence type="ECO:0000313" key="11">
    <source>
        <dbReference type="EMBL" id="SOV80184.1"/>
    </source>
</evidence>
<dbReference type="VEuPathDB" id="PlasmoDB:PRG01_1122700"/>
<dbReference type="InterPro" id="IPR043502">
    <property type="entry name" value="DNA/RNA_pol_sf"/>
</dbReference>
<evidence type="ECO:0000256" key="6">
    <source>
        <dbReference type="ARBA" id="ARBA00023163"/>
    </source>
</evidence>
<keyword evidence="4 8" id="KW-0808">Transferase</keyword>
<dbReference type="Gene3D" id="1.10.150.20">
    <property type="entry name" value="5' to 3' exonuclease, C-terminal subdomain"/>
    <property type="match status" value="1"/>
</dbReference>
<comment type="function">
    <text evidence="8">DNA-dependent RNA polymerase catalyzes the transcription of DNA into RNA using the four ribonucleoside triphosphates as substrates.</text>
</comment>
<dbReference type="Proteomes" id="UP000240500">
    <property type="component" value="Chromosome 11"/>
</dbReference>
<dbReference type="OrthoDB" id="276422at2759"/>
<accession>A0A2P9DGP0</accession>
<dbReference type="InterPro" id="IPR046950">
    <property type="entry name" value="DNA-dir_Rpol_C_phage-type"/>
</dbReference>
<evidence type="ECO:0000256" key="8">
    <source>
        <dbReference type="RuleBase" id="RU003805"/>
    </source>
</evidence>
<dbReference type="GO" id="GO:0006390">
    <property type="term" value="P:mitochondrial transcription"/>
    <property type="evidence" value="ECO:0007669"/>
    <property type="project" value="TreeGrafter"/>
</dbReference>
<evidence type="ECO:0000256" key="3">
    <source>
        <dbReference type="ARBA" id="ARBA00022478"/>
    </source>
</evidence>
<keyword evidence="5 8" id="KW-0548">Nucleotidyltransferase</keyword>
<dbReference type="InterPro" id="IPR002092">
    <property type="entry name" value="DNA-dir_Rpol_phage-type"/>
</dbReference>
<feature type="domain" description="DNA-directed RNA polymerase N-terminal" evidence="10">
    <location>
        <begin position="394"/>
        <end position="957"/>
    </location>
</feature>
<feature type="region of interest" description="Disordered" evidence="9">
    <location>
        <begin position="323"/>
        <end position="343"/>
    </location>
</feature>
<protein>
    <recommendedName>
        <fullName evidence="2 8">DNA-directed RNA polymerase</fullName>
        <ecNumber evidence="2 8">2.7.7.6</ecNumber>
    </recommendedName>
</protein>
<evidence type="ECO:0000256" key="2">
    <source>
        <dbReference type="ARBA" id="ARBA00012418"/>
    </source>
</evidence>
<dbReference type="GO" id="GO:0003899">
    <property type="term" value="F:DNA-directed RNA polymerase activity"/>
    <property type="evidence" value="ECO:0007669"/>
    <property type="project" value="UniProtKB-EC"/>
</dbReference>
<feature type="compositionally biased region" description="Low complexity" evidence="9">
    <location>
        <begin position="333"/>
        <end position="343"/>
    </location>
</feature>
<name>A0A2P9DGP0_PLARE</name>
<evidence type="ECO:0000256" key="5">
    <source>
        <dbReference type="ARBA" id="ARBA00022695"/>
    </source>
</evidence>
<sequence length="1516" mass="178018">MFVCKKCSRYVIKKIFYTFIGESKYKLLFLRKGNDYKNIFCFEKGYISTHVRGEKKDDLDIKTLFLDNPSTRNIKDEYEKKTNDKNNMEEYNICNNNNIITNNKIKNCSHMNTFNSKKLCVKDNINNTIHNNYDEQKENKEEYINPPKEKNNLYNLPYKNNNTPIIDKKKLDEQVVKELHNLIISIKKIDKDKKENIIKYINTLNKKYLKNINKNIIVFFENLDIYMSVNGLLICDIGGEEIFNYINKIKLTNNMDIQKETYDDIEKNNVNRDETFLNMDDVTKEDNININNMFDINYIKEKKKRIYGDNIYPIVVKSEKKEVVPKKKKKKNSNNISLHNNNNNKKKCDDYNIINCRNDLGEKTKNHQTNYSNNPQFDYPYNEVEEESNIINVRRQMLIERSSYKKAIEEAEEFVSNLHDLKKITEIQGLCKIYLNWISELEKRIILYKEKNKNKKKKKIFPDFIDDKLLATITVKWTIQYTFNPLKKKYSNNVSTQSKYFEHEYSYQSLFTHIAIKIGEEINNELNLHLLEKKNHLYNYMKTNKNNSSFSHFQKYRIIKQMKHQIGKGHHMRQHAMMGGNNQGMDLNYVDNDKKGTDSCANNNVVIDSWANNNVGIDSCTNNNVVIDSCANNNVVIDSWANNNVGIDSWANNNVGIDSCTNNHFGINSCDEYYGHTNNHVHIKHDDDNIIEWNSVKKATIGGLLLNMLIENAKMDVDINIAKNEFKNEYKYYLFLHKTAKNNAEDLYEECKYKKELNYQNFYEEESNTLKFIILDKYKKNNSYDNNLKKNYIENKICTNNYDTHDKNVVKQNNEDKDNCANLQEVQPSENKKESKFCQKQREKLMRKEIILYRSKRDRNKIELPVFIHSYVWKNNNWYGVIHMRECCANYLLNNAINSHIPLNYLPMICKPKRWENFEGGMLLLKNNFIRCNIKPLFNLNVCNLNRIKNIVSEIGNVGWKINKEILHYIEYAYIHGITIGKIPLYKNYTLPKYINLKEQNNEEIKKYLLLKEEINRLNKCLISERPTFLQKLAVAKTFKDNDIIYFPHNIDFRGRMYPLSPHLHHMSDDICRSLITFAEQKEIGNKGLFWLKIHLANTFGKDKLSFQKRIQWVDQNINNIKKLTQQPFDNIEFWNMAEKPWQALAVAIDLKNALESPNVSKYKSSIPIQQDGTCNGLQHYAALGKDKYGGKAVNIIPSDEPQDIYSVVLDIVISKIKNDLLNISNNHHNNIISSSINENIKKNKKYNNSINNYNNNHNSNCNSNVNKNELASYCFKFDLLKRKVVKQTIMTICYGVTSIGAKNQVKGKIQTMIGKELDKNIINKLSQYIANYIFESISEIFKRAMIIKKWFNNLSKVTNELNIPITWISPIGLPCEQPYRLGNRILVNTPLQSISVISYKNSQLHKNKQRLGFPPNFVHSLDASHLMMTAEKMVIQNNFSFAAVHDSYWAHACNVDIMNQFIRESFITLYNEPILENIYNNFRIRLGKFATKIPSSPEQGELDISLVKDSLYFFS</sequence>
<organism evidence="11 12">
    <name type="scientific">Plasmodium reichenowi</name>
    <dbReference type="NCBI Taxonomy" id="5854"/>
    <lineage>
        <taxon>Eukaryota</taxon>
        <taxon>Sar</taxon>
        <taxon>Alveolata</taxon>
        <taxon>Apicomplexa</taxon>
        <taxon>Aconoidasida</taxon>
        <taxon>Haemosporida</taxon>
        <taxon>Plasmodiidae</taxon>
        <taxon>Plasmodium</taxon>
        <taxon>Plasmodium (Laverania)</taxon>
    </lineage>
</organism>
<reference evidence="11 12" key="1">
    <citation type="submission" date="2016-09" db="EMBL/GenBank/DDBJ databases">
        <authorList>
            <consortium name="Pathogen Informatics"/>
        </authorList>
    </citation>
    <scope>NUCLEOTIDE SEQUENCE [LARGE SCALE GENOMIC DNA]</scope>
</reference>
<dbReference type="Gene3D" id="1.10.1320.10">
    <property type="entry name" value="DNA-directed RNA polymerase, N-terminal domain"/>
    <property type="match status" value="2"/>
</dbReference>
<evidence type="ECO:0000256" key="4">
    <source>
        <dbReference type="ARBA" id="ARBA00022679"/>
    </source>
</evidence>
<comment type="similarity">
    <text evidence="1 8">Belongs to the phage and mitochondrial RNA polymerase family.</text>
</comment>
<dbReference type="InterPro" id="IPR029262">
    <property type="entry name" value="RPOL_N"/>
</dbReference>
<dbReference type="GO" id="GO:0034245">
    <property type="term" value="C:mitochondrial DNA-directed RNA polymerase complex"/>
    <property type="evidence" value="ECO:0007669"/>
    <property type="project" value="TreeGrafter"/>
</dbReference>
<dbReference type="SMART" id="SM01311">
    <property type="entry name" value="RPOL_N"/>
    <property type="match status" value="1"/>
</dbReference>
<dbReference type="PANTHER" id="PTHR10102:SF0">
    <property type="entry name" value="DNA-DIRECTED RNA POLYMERASE, MITOCHONDRIAL"/>
    <property type="match status" value="1"/>
</dbReference>
<dbReference type="EC" id="2.7.7.6" evidence="2 8"/>
<dbReference type="VEuPathDB" id="PlasmoDB:PRCDC_1123800"/>
<dbReference type="PROSITE" id="PS00489">
    <property type="entry name" value="RNA_POL_PHAGE_2"/>
    <property type="match status" value="1"/>
</dbReference>